<dbReference type="PROSITE" id="PS50021">
    <property type="entry name" value="CH"/>
    <property type="match status" value="2"/>
</dbReference>
<dbReference type="InterPro" id="IPR001611">
    <property type="entry name" value="Leu-rich_rpt"/>
</dbReference>
<keyword evidence="1" id="KW-0343">GTPase activation</keyword>
<dbReference type="AlphaFoldDB" id="A0A0G4IZ45"/>
<keyword evidence="2" id="KW-0433">Leucine-rich repeat</keyword>
<dbReference type="SUPFAM" id="SSF50729">
    <property type="entry name" value="PH domain-like"/>
    <property type="match status" value="1"/>
</dbReference>
<dbReference type="PANTHER" id="PTHR24113:SF12">
    <property type="entry name" value="RAN GTPASE-ACTIVATING PROTEIN 1"/>
    <property type="match status" value="1"/>
</dbReference>
<dbReference type="EMBL" id="OVEO01000002">
    <property type="protein sequence ID" value="SPQ93957.1"/>
    <property type="molecule type" value="Genomic_DNA"/>
</dbReference>
<dbReference type="SUPFAM" id="SSF52047">
    <property type="entry name" value="RNI-like"/>
    <property type="match status" value="1"/>
</dbReference>
<dbReference type="SMART" id="SM00033">
    <property type="entry name" value="CH"/>
    <property type="match status" value="2"/>
</dbReference>
<feature type="domain" description="Calponin-homology (CH)" evidence="7">
    <location>
        <begin position="32"/>
        <end position="137"/>
    </location>
</feature>
<dbReference type="SUPFAM" id="SSF47576">
    <property type="entry name" value="Calponin-homology domain, CH-domain"/>
    <property type="match status" value="1"/>
</dbReference>
<evidence type="ECO:0008006" key="12">
    <source>
        <dbReference type="Google" id="ProtNLM"/>
    </source>
</evidence>
<dbReference type="GO" id="GO:0006913">
    <property type="term" value="P:nucleocytoplasmic transport"/>
    <property type="evidence" value="ECO:0007669"/>
    <property type="project" value="TreeGrafter"/>
</dbReference>
<reference evidence="8 10" key="1">
    <citation type="submission" date="2015-02" db="EMBL/GenBank/DDBJ databases">
        <authorList>
            <person name="Chooi Y.-H."/>
        </authorList>
    </citation>
    <scope>NUCLEOTIDE SEQUENCE [LARGE SCALE GENOMIC DNA]</scope>
    <source>
        <strain evidence="8">E3</strain>
    </source>
</reference>
<geneLocation type="mitochondrion" evidence="9"/>
<evidence type="ECO:0000259" key="7">
    <source>
        <dbReference type="PROSITE" id="PS50021"/>
    </source>
</evidence>
<evidence type="ECO:0000313" key="8">
    <source>
        <dbReference type="EMBL" id="CEP00547.1"/>
    </source>
</evidence>
<protein>
    <recommendedName>
        <fullName evidence="12">Calponin-homology (CH) domain-containing protein</fullName>
    </recommendedName>
</protein>
<evidence type="ECO:0000256" key="3">
    <source>
        <dbReference type="ARBA" id="ARBA00022737"/>
    </source>
</evidence>
<name>A0A0G4IZ45_PLABS</name>
<keyword evidence="10" id="KW-1185">Reference proteome</keyword>
<dbReference type="STRING" id="37360.A0A0G4IZ45"/>
<dbReference type="SMART" id="SM00368">
    <property type="entry name" value="LRR_RI"/>
    <property type="match status" value="6"/>
</dbReference>
<reference evidence="9 11" key="2">
    <citation type="submission" date="2018-03" db="EMBL/GenBank/DDBJ databases">
        <authorList>
            <person name="Fogelqvist J."/>
        </authorList>
    </citation>
    <scope>NUCLEOTIDE SEQUENCE [LARGE SCALE GENOMIC DNA]</scope>
</reference>
<dbReference type="PROSITE" id="PS50003">
    <property type="entry name" value="PH_DOMAIN"/>
    <property type="match status" value="1"/>
</dbReference>
<dbReference type="Proteomes" id="UP000290189">
    <property type="component" value="Unassembled WGS sequence"/>
</dbReference>
<dbReference type="Gene3D" id="1.10.418.10">
    <property type="entry name" value="Calponin-like domain"/>
    <property type="match status" value="2"/>
</dbReference>
<feature type="domain" description="PH" evidence="6">
    <location>
        <begin position="460"/>
        <end position="597"/>
    </location>
</feature>
<dbReference type="Proteomes" id="UP000039324">
    <property type="component" value="Unassembled WGS sequence"/>
</dbReference>
<feature type="compositionally biased region" description="Basic and acidic residues" evidence="5">
    <location>
        <begin position="916"/>
        <end position="932"/>
    </location>
</feature>
<feature type="domain" description="Calponin-homology (CH)" evidence="7">
    <location>
        <begin position="164"/>
        <end position="271"/>
    </location>
</feature>
<dbReference type="InterPro" id="IPR036872">
    <property type="entry name" value="CH_dom_sf"/>
</dbReference>
<dbReference type="InterPro" id="IPR011993">
    <property type="entry name" value="PH-like_dom_sf"/>
</dbReference>
<evidence type="ECO:0000256" key="1">
    <source>
        <dbReference type="ARBA" id="ARBA00022468"/>
    </source>
</evidence>
<evidence type="ECO:0000313" key="9">
    <source>
        <dbReference type="EMBL" id="SPQ93957.1"/>
    </source>
</evidence>
<dbReference type="InterPro" id="IPR032675">
    <property type="entry name" value="LRR_dom_sf"/>
</dbReference>
<keyword evidence="4" id="KW-0175">Coiled coil</keyword>
<dbReference type="GO" id="GO:0005829">
    <property type="term" value="C:cytosol"/>
    <property type="evidence" value="ECO:0007669"/>
    <property type="project" value="TreeGrafter"/>
</dbReference>
<dbReference type="Gene3D" id="3.80.10.10">
    <property type="entry name" value="Ribonuclease Inhibitor"/>
    <property type="match status" value="2"/>
</dbReference>
<dbReference type="EMBL" id="CDSF01000101">
    <property type="protein sequence ID" value="CEP00547.1"/>
    <property type="molecule type" value="Genomic_DNA"/>
</dbReference>
<evidence type="ECO:0000313" key="10">
    <source>
        <dbReference type="Proteomes" id="UP000039324"/>
    </source>
</evidence>
<keyword evidence="3" id="KW-0677">Repeat</keyword>
<feature type="region of interest" description="Disordered" evidence="5">
    <location>
        <begin position="905"/>
        <end position="932"/>
    </location>
</feature>
<dbReference type="InterPro" id="IPR027038">
    <property type="entry name" value="RanGap"/>
</dbReference>
<dbReference type="InterPro" id="IPR001715">
    <property type="entry name" value="CH_dom"/>
</dbReference>
<accession>A0A0G4IZ45</accession>
<dbReference type="GO" id="GO:0048471">
    <property type="term" value="C:perinuclear region of cytoplasm"/>
    <property type="evidence" value="ECO:0007669"/>
    <property type="project" value="TreeGrafter"/>
</dbReference>
<organism evidence="8 10">
    <name type="scientific">Plasmodiophora brassicae</name>
    <name type="common">Clubroot disease agent</name>
    <dbReference type="NCBI Taxonomy" id="37360"/>
    <lineage>
        <taxon>Eukaryota</taxon>
        <taxon>Sar</taxon>
        <taxon>Rhizaria</taxon>
        <taxon>Endomyxa</taxon>
        <taxon>Phytomyxea</taxon>
        <taxon>Plasmodiophorida</taxon>
        <taxon>Plasmodiophoridae</taxon>
        <taxon>Plasmodiophora</taxon>
    </lineage>
</organism>
<evidence type="ECO:0000256" key="4">
    <source>
        <dbReference type="SAM" id="Coils"/>
    </source>
</evidence>
<evidence type="ECO:0000313" key="11">
    <source>
        <dbReference type="Proteomes" id="UP000290189"/>
    </source>
</evidence>
<gene>
    <name evidence="8" type="ORF">PBRA_001601</name>
    <name evidence="9" type="ORF">PLBR_LOCUS1172</name>
</gene>
<dbReference type="GO" id="GO:0031267">
    <property type="term" value="F:small GTPase binding"/>
    <property type="evidence" value="ECO:0007669"/>
    <property type="project" value="TreeGrafter"/>
</dbReference>
<proteinExistence type="predicted"/>
<dbReference type="OMA" id="THEMMEV"/>
<dbReference type="OrthoDB" id="18740at2759"/>
<evidence type="ECO:0000259" key="6">
    <source>
        <dbReference type="PROSITE" id="PS50003"/>
    </source>
</evidence>
<dbReference type="Gene3D" id="2.30.29.30">
    <property type="entry name" value="Pleckstrin-homology domain (PH domain)/Phosphotyrosine-binding domain (PTB)"/>
    <property type="match status" value="1"/>
</dbReference>
<dbReference type="GO" id="GO:0005096">
    <property type="term" value="F:GTPase activator activity"/>
    <property type="evidence" value="ECO:0007669"/>
    <property type="project" value="UniProtKB-KW"/>
</dbReference>
<evidence type="ECO:0000256" key="5">
    <source>
        <dbReference type="SAM" id="MobiDB-lite"/>
    </source>
</evidence>
<dbReference type="Pfam" id="PF13516">
    <property type="entry name" value="LRR_6"/>
    <property type="match status" value="5"/>
</dbReference>
<keyword evidence="9" id="KW-0496">Mitochondrion</keyword>
<evidence type="ECO:0000256" key="2">
    <source>
        <dbReference type="ARBA" id="ARBA00022614"/>
    </source>
</evidence>
<feature type="compositionally biased region" description="Low complexity" evidence="5">
    <location>
        <begin position="905"/>
        <end position="915"/>
    </location>
</feature>
<dbReference type="Pfam" id="PF00307">
    <property type="entry name" value="CH"/>
    <property type="match status" value="2"/>
</dbReference>
<dbReference type="PANTHER" id="PTHR24113">
    <property type="entry name" value="RAN GTPASE-ACTIVATING PROTEIN 1"/>
    <property type="match status" value="1"/>
</dbReference>
<feature type="coiled-coil region" evidence="4">
    <location>
        <begin position="274"/>
        <end position="399"/>
    </location>
</feature>
<dbReference type="GO" id="GO:0005634">
    <property type="term" value="C:nucleus"/>
    <property type="evidence" value="ECO:0007669"/>
    <property type="project" value="TreeGrafter"/>
</dbReference>
<sequence>MSSGECPFPAVADECAGDREALQEAREQARLEKDIRAIIAWANTYLKKRNCPATNISSDFLDGVRLIVLCEVAFNKRVGSYNGRPRLAFHCLDNIAIAFKFCSEHNVSLLSIDAHAVASGNVKATLNVLRSLLRTLTLQGLQDFSGITSSDDSSSQAGVTSSTSSIRAQLLSWASKTLMQLAPEVQVENLWSSFADGIAFCALVESLVPGSIEVSSLNKDNAKENLALAFAKAEEHLGIPSMLKPEDFAAGQKPDEAAVEQYISMLVSAAAGNRKRQEEAAAQLALVKAKKEKEVEELRQKMEEEHKRFLLLKEATEIANEKERMLQDQLASDSAALEEYKEKYDRLLENSQKTHEMMEVLSTQENALRHRIAELEAAIEERDTKVTELSEENARLNAEIYAMHTEALDVQHQFQTEEKERLELRRLGDEPSMEVQENLESMFKASVLEQKKTADFLASLSCRKGWLMKRKIGGGFFKKPKMKKRFFELRGDVLYHSAKKDTPLQSCSAIKLSNYQKIEFETDEIDLDEDFLRLTKPAAAAVADPDEPSDAQFVLRLIPKPSKQGLKSYEIIAVQSFASELQEDITQWVQEINDRIALSDYLRDMENGRVNSCRELVDFVADPSRTVLTIQDRVQDLHRALLHFKESLVMRKNLTIILSNVALSNPCVEIVAEILSRNNTIRRIELPRNLITARGVQALADALKQNRSLQELCLADNKIKDEGVVLLAEALPFHPRLRAIRLAGNGITCEGAVALCQGIQASSARYNWEHAFPCIDLTQNCVGDRGAQAIADLIRTNASVVKLHLSKNVLTDAGVIAIAQALADNQRPVQEIILSHNQLSSKGVTKLASALQDLKNPHLIDLSRNQMVGRSGISRLLEVDVPIKFEGFCIVRGFEAGADLGHRSSVYSRPSSASTSRDEETTAAPGDERTEA</sequence>
<dbReference type="InterPro" id="IPR001849">
    <property type="entry name" value="PH_domain"/>
</dbReference>